<keyword evidence="2" id="KW-1185">Reference proteome</keyword>
<sequence>MTAVYRYLGGGWGEVEPPGGVADEFDGAWDVHCYRWVGSEYWVVRRREPLPSDAAEYGLRREYRGWSGSERIREWFGAQDAAWERRAAAQHRPGA</sequence>
<dbReference type="AlphaFoldDB" id="A0A4P6PZD5"/>
<evidence type="ECO:0000313" key="2">
    <source>
        <dbReference type="Proteomes" id="UP000292235"/>
    </source>
</evidence>
<protein>
    <submittedName>
        <fullName evidence="1">Uncharacterized protein</fullName>
    </submittedName>
</protein>
<gene>
    <name evidence="1" type="ORF">EKD16_00210</name>
</gene>
<accession>A0A4P6PZD5</accession>
<dbReference type="EMBL" id="CP036455">
    <property type="protein sequence ID" value="QBI51869.1"/>
    <property type="molecule type" value="Genomic_DNA"/>
</dbReference>
<evidence type="ECO:0000313" key="1">
    <source>
        <dbReference type="EMBL" id="QBI51869.1"/>
    </source>
</evidence>
<proteinExistence type="predicted"/>
<organism evidence="1 2">
    <name type="scientific">Streptomonospora litoralis</name>
    <dbReference type="NCBI Taxonomy" id="2498135"/>
    <lineage>
        <taxon>Bacteria</taxon>
        <taxon>Bacillati</taxon>
        <taxon>Actinomycetota</taxon>
        <taxon>Actinomycetes</taxon>
        <taxon>Streptosporangiales</taxon>
        <taxon>Nocardiopsidaceae</taxon>
        <taxon>Streptomonospora</taxon>
    </lineage>
</organism>
<dbReference type="RefSeq" id="WP_131096513.1">
    <property type="nucleotide sequence ID" value="NZ_CP036455.1"/>
</dbReference>
<reference evidence="1 2" key="1">
    <citation type="submission" date="2019-02" db="EMBL/GenBank/DDBJ databases">
        <authorList>
            <person name="Khodamoradi S."/>
            <person name="Hahnke R.L."/>
            <person name="Kaempfer P."/>
            <person name="Schumann P."/>
            <person name="Rohde M."/>
            <person name="Steinert M."/>
            <person name="Luzhetskyy A."/>
            <person name="Wink J."/>
            <person name="Ruckert C."/>
        </authorList>
    </citation>
    <scope>NUCLEOTIDE SEQUENCE [LARGE SCALE GENOMIC DNA]</scope>
    <source>
        <strain evidence="1 2">M2</strain>
    </source>
</reference>
<dbReference type="KEGG" id="strr:EKD16_00210"/>
<dbReference type="Proteomes" id="UP000292235">
    <property type="component" value="Chromosome"/>
</dbReference>
<name>A0A4P6PZD5_9ACTN</name>